<dbReference type="Gene3D" id="1.10.600.10">
    <property type="entry name" value="Farnesyl Diphosphate Synthase"/>
    <property type="match status" value="1"/>
</dbReference>
<dbReference type="GO" id="GO:0051996">
    <property type="term" value="F:squalene synthase [NAD(P)H] activity"/>
    <property type="evidence" value="ECO:0007669"/>
    <property type="project" value="InterPro"/>
</dbReference>
<dbReference type="GO" id="GO:0004311">
    <property type="term" value="F:geranylgeranyl diphosphate synthase activity"/>
    <property type="evidence" value="ECO:0007669"/>
    <property type="project" value="InterPro"/>
</dbReference>
<dbReference type="CDD" id="cd00683">
    <property type="entry name" value="Trans_IPPS_HH"/>
    <property type="match status" value="1"/>
</dbReference>
<dbReference type="SFLD" id="SFLDG01018">
    <property type="entry name" value="Squalene/Phytoene_Synthase_Lik"/>
    <property type="match status" value="1"/>
</dbReference>
<dbReference type="InterPro" id="IPR008949">
    <property type="entry name" value="Isoprenoid_synthase_dom_sf"/>
</dbReference>
<gene>
    <name evidence="2" type="ORF">UFOPK1561_00290</name>
</gene>
<dbReference type="PANTHER" id="PTHR31480">
    <property type="entry name" value="BIFUNCTIONAL LYCOPENE CYCLASE/PHYTOENE SYNTHASE"/>
    <property type="match status" value="1"/>
</dbReference>
<dbReference type="SFLD" id="SFLDG01212">
    <property type="entry name" value="Phytoene_synthase_like"/>
    <property type="match status" value="1"/>
</dbReference>
<evidence type="ECO:0000256" key="1">
    <source>
        <dbReference type="ARBA" id="ARBA00022679"/>
    </source>
</evidence>
<dbReference type="InterPro" id="IPR044843">
    <property type="entry name" value="Trans_IPPS_bact-type"/>
</dbReference>
<dbReference type="EMBL" id="CAEZSZ010000018">
    <property type="protein sequence ID" value="CAB4551159.1"/>
    <property type="molecule type" value="Genomic_DNA"/>
</dbReference>
<sequence>MPESVKLNKPSSLALYNRAAEKSSAVVISQYSTSFGWATKLLGKYERGRVRNIYAMVRVADEIVDGAAAEALDKYIGTEPHAMLDKFEQETYRAMECGFSTNLVIHAFALTAREVGIKRDIVQPFFNSMRTDLVQRVHDKRSFETYVYGSAEVVGLMCLQVFISQKPVSTSEKEDLVAGARALGAAFQKVNFLRDLSADFDKLGRSYFPLINVDEFNNAERDRLIADIRKDLVLAKSALQKLGPGSQRAVGAALLFFEELNNKISKTPANKLLEKRIRVSNPKKTLILLRAFIGLVPK</sequence>
<dbReference type="SUPFAM" id="SSF48576">
    <property type="entry name" value="Terpenoid synthases"/>
    <property type="match status" value="1"/>
</dbReference>
<dbReference type="Pfam" id="PF00494">
    <property type="entry name" value="SQS_PSY"/>
    <property type="match status" value="1"/>
</dbReference>
<dbReference type="AlphaFoldDB" id="A0A6J6CLK2"/>
<dbReference type="SFLD" id="SFLDS00005">
    <property type="entry name" value="Isoprenoid_Synthase_Type_I"/>
    <property type="match status" value="1"/>
</dbReference>
<dbReference type="InterPro" id="IPR033904">
    <property type="entry name" value="Trans_IPPS_HH"/>
</dbReference>
<accession>A0A6J6CLK2</accession>
<protein>
    <submittedName>
        <fullName evidence="2">Unannotated protein</fullName>
    </submittedName>
</protein>
<dbReference type="GO" id="GO:0008299">
    <property type="term" value="P:isoprenoid biosynthetic process"/>
    <property type="evidence" value="ECO:0007669"/>
    <property type="project" value="UniProtKB-ARBA"/>
</dbReference>
<organism evidence="2">
    <name type="scientific">freshwater metagenome</name>
    <dbReference type="NCBI Taxonomy" id="449393"/>
    <lineage>
        <taxon>unclassified sequences</taxon>
        <taxon>metagenomes</taxon>
        <taxon>ecological metagenomes</taxon>
    </lineage>
</organism>
<keyword evidence="1" id="KW-0808">Transferase</keyword>
<evidence type="ECO:0000313" key="2">
    <source>
        <dbReference type="EMBL" id="CAB4551159.1"/>
    </source>
</evidence>
<dbReference type="InterPro" id="IPR002060">
    <property type="entry name" value="Squ/phyt_synthse"/>
</dbReference>
<dbReference type="PROSITE" id="PS01045">
    <property type="entry name" value="SQUALEN_PHYTOEN_SYN_2"/>
    <property type="match status" value="1"/>
</dbReference>
<name>A0A6J6CLK2_9ZZZZ</name>
<dbReference type="InterPro" id="IPR019845">
    <property type="entry name" value="Squalene/phytoene_synthase_CS"/>
</dbReference>
<reference evidence="2" key="1">
    <citation type="submission" date="2020-05" db="EMBL/GenBank/DDBJ databases">
        <authorList>
            <person name="Chiriac C."/>
            <person name="Salcher M."/>
            <person name="Ghai R."/>
            <person name="Kavagutti S V."/>
        </authorList>
    </citation>
    <scope>NUCLEOTIDE SEQUENCE</scope>
</reference>
<proteinExistence type="predicted"/>